<dbReference type="EMBL" id="ASPP01034105">
    <property type="protein sequence ID" value="ETO03121.1"/>
    <property type="molecule type" value="Genomic_DNA"/>
</dbReference>
<evidence type="ECO:0000313" key="1">
    <source>
        <dbReference type="EMBL" id="ETO03121.1"/>
    </source>
</evidence>
<name>X6LP10_RETFI</name>
<protein>
    <submittedName>
        <fullName evidence="1">Uncharacterized protein</fullName>
    </submittedName>
</protein>
<dbReference type="Proteomes" id="UP000023152">
    <property type="component" value="Unassembled WGS sequence"/>
</dbReference>
<keyword evidence="2" id="KW-1185">Reference proteome</keyword>
<proteinExistence type="predicted"/>
<dbReference type="AlphaFoldDB" id="X6LP10"/>
<evidence type="ECO:0000313" key="2">
    <source>
        <dbReference type="Proteomes" id="UP000023152"/>
    </source>
</evidence>
<reference evidence="1 2" key="1">
    <citation type="journal article" date="2013" name="Curr. Biol.">
        <title>The Genome of the Foraminiferan Reticulomyxa filosa.</title>
        <authorList>
            <person name="Glockner G."/>
            <person name="Hulsmann N."/>
            <person name="Schleicher M."/>
            <person name="Noegel A.A."/>
            <person name="Eichinger L."/>
            <person name="Gallinger C."/>
            <person name="Pawlowski J."/>
            <person name="Sierra R."/>
            <person name="Euteneuer U."/>
            <person name="Pillet L."/>
            <person name="Moustafa A."/>
            <person name="Platzer M."/>
            <person name="Groth M."/>
            <person name="Szafranski K."/>
            <person name="Schliwa M."/>
        </authorList>
    </citation>
    <scope>NUCLEOTIDE SEQUENCE [LARGE SCALE GENOMIC DNA]</scope>
</reference>
<sequence length="105" mass="12663">MWNHQIDLNLIYVAIAYLKNINQIELLLEFEQWKFQNNNEKIFKNKKNEFLERRCRNHNVNLFFMFFSEKDKGRTAFEHAALSTVNNGLPFVKKDKNINKTLLNL</sequence>
<comment type="caution">
    <text evidence="1">The sequence shown here is derived from an EMBL/GenBank/DDBJ whole genome shotgun (WGS) entry which is preliminary data.</text>
</comment>
<gene>
    <name evidence="1" type="ORF">RFI_34289</name>
</gene>
<accession>X6LP10</accession>
<organism evidence="1 2">
    <name type="scientific">Reticulomyxa filosa</name>
    <dbReference type="NCBI Taxonomy" id="46433"/>
    <lineage>
        <taxon>Eukaryota</taxon>
        <taxon>Sar</taxon>
        <taxon>Rhizaria</taxon>
        <taxon>Retaria</taxon>
        <taxon>Foraminifera</taxon>
        <taxon>Monothalamids</taxon>
        <taxon>Reticulomyxidae</taxon>
        <taxon>Reticulomyxa</taxon>
    </lineage>
</organism>